<sequence length="93" mass="11064">MWHHIVEPLPKLVIREEMHEITPQGKTKAMRTEKASLMKDSGLFLQLLCKKNEEITRRYKHSKLNEKDPVVDIRDASEILDRKGEFLDWTFMN</sequence>
<accession>A0ABD2YUA2</accession>
<name>A0ABD2YUA2_9GENT</name>
<dbReference type="EMBL" id="JBJUIK010000012">
    <property type="protein sequence ID" value="KAL3510929.1"/>
    <property type="molecule type" value="Genomic_DNA"/>
</dbReference>
<gene>
    <name evidence="1" type="ORF">ACH5RR_030330</name>
</gene>
<comment type="caution">
    <text evidence="1">The sequence shown here is derived from an EMBL/GenBank/DDBJ whole genome shotgun (WGS) entry which is preliminary data.</text>
</comment>
<reference evidence="1 2" key="1">
    <citation type="submission" date="2024-11" db="EMBL/GenBank/DDBJ databases">
        <title>A near-complete genome assembly of Cinchona calisaya.</title>
        <authorList>
            <person name="Lian D.C."/>
            <person name="Zhao X.W."/>
            <person name="Wei L."/>
        </authorList>
    </citation>
    <scope>NUCLEOTIDE SEQUENCE [LARGE SCALE GENOMIC DNA]</scope>
    <source>
        <tissue evidence="1">Nenye</tissue>
    </source>
</reference>
<dbReference type="AlphaFoldDB" id="A0ABD2YUA2"/>
<protein>
    <submittedName>
        <fullName evidence="1">Uncharacterized protein</fullName>
    </submittedName>
</protein>
<evidence type="ECO:0000313" key="1">
    <source>
        <dbReference type="EMBL" id="KAL3510929.1"/>
    </source>
</evidence>
<proteinExistence type="predicted"/>
<keyword evidence="2" id="KW-1185">Reference proteome</keyword>
<organism evidence="1 2">
    <name type="scientific">Cinchona calisaya</name>
    <dbReference type="NCBI Taxonomy" id="153742"/>
    <lineage>
        <taxon>Eukaryota</taxon>
        <taxon>Viridiplantae</taxon>
        <taxon>Streptophyta</taxon>
        <taxon>Embryophyta</taxon>
        <taxon>Tracheophyta</taxon>
        <taxon>Spermatophyta</taxon>
        <taxon>Magnoliopsida</taxon>
        <taxon>eudicotyledons</taxon>
        <taxon>Gunneridae</taxon>
        <taxon>Pentapetalae</taxon>
        <taxon>asterids</taxon>
        <taxon>lamiids</taxon>
        <taxon>Gentianales</taxon>
        <taxon>Rubiaceae</taxon>
        <taxon>Cinchonoideae</taxon>
        <taxon>Cinchoneae</taxon>
        <taxon>Cinchona</taxon>
    </lineage>
</organism>
<evidence type="ECO:0000313" key="2">
    <source>
        <dbReference type="Proteomes" id="UP001630127"/>
    </source>
</evidence>
<dbReference type="Proteomes" id="UP001630127">
    <property type="component" value="Unassembled WGS sequence"/>
</dbReference>